<dbReference type="GO" id="GO:0005886">
    <property type="term" value="C:plasma membrane"/>
    <property type="evidence" value="ECO:0007669"/>
    <property type="project" value="TreeGrafter"/>
</dbReference>
<feature type="transmembrane region" description="Helical" evidence="1">
    <location>
        <begin position="898"/>
        <end position="917"/>
    </location>
</feature>
<keyword evidence="3" id="KW-1185">Reference proteome</keyword>
<dbReference type="InterPro" id="IPR027463">
    <property type="entry name" value="AcrB_DN_DC_subdom"/>
</dbReference>
<dbReference type="Proteomes" id="UP000253370">
    <property type="component" value="Unassembled WGS sequence"/>
</dbReference>
<feature type="transmembrane region" description="Helical" evidence="1">
    <location>
        <begin position="542"/>
        <end position="564"/>
    </location>
</feature>
<accession>A0A365U5P8</accession>
<feature type="transmembrane region" description="Helical" evidence="1">
    <location>
        <begin position="381"/>
        <end position="403"/>
    </location>
</feature>
<dbReference type="AlphaFoldDB" id="A0A365U5P8"/>
<feature type="transmembrane region" description="Helical" evidence="1">
    <location>
        <begin position="484"/>
        <end position="511"/>
    </location>
</feature>
<keyword evidence="1" id="KW-0812">Transmembrane</keyword>
<evidence type="ECO:0000256" key="1">
    <source>
        <dbReference type="SAM" id="Phobius"/>
    </source>
</evidence>
<evidence type="ECO:0000313" key="2">
    <source>
        <dbReference type="EMBL" id="RBI83633.1"/>
    </source>
</evidence>
<comment type="caution">
    <text evidence="2">The sequence shown here is derived from an EMBL/GenBank/DDBJ whole genome shotgun (WGS) entry which is preliminary data.</text>
</comment>
<dbReference type="Pfam" id="PF00873">
    <property type="entry name" value="ACR_tran"/>
    <property type="match status" value="1"/>
</dbReference>
<feature type="transmembrane region" description="Helical" evidence="1">
    <location>
        <begin position="923"/>
        <end position="944"/>
    </location>
</feature>
<dbReference type="EMBL" id="QNTQ01000015">
    <property type="protein sequence ID" value="RBI83633.1"/>
    <property type="molecule type" value="Genomic_DNA"/>
</dbReference>
<organism evidence="2 3">
    <name type="scientific">Rhodosalinus halophilus</name>
    <dbReference type="NCBI Taxonomy" id="2259333"/>
    <lineage>
        <taxon>Bacteria</taxon>
        <taxon>Pseudomonadati</taxon>
        <taxon>Pseudomonadota</taxon>
        <taxon>Alphaproteobacteria</taxon>
        <taxon>Rhodobacterales</taxon>
        <taxon>Paracoccaceae</taxon>
        <taxon>Rhodosalinus</taxon>
    </lineage>
</organism>
<gene>
    <name evidence="2" type="ORF">DRV85_14915</name>
</gene>
<keyword evidence="1" id="KW-0472">Membrane</keyword>
<feature type="transmembrane region" description="Helical" evidence="1">
    <location>
        <begin position="998"/>
        <end position="1023"/>
    </location>
</feature>
<dbReference type="Gene3D" id="3.30.2090.10">
    <property type="entry name" value="Multidrug efflux transporter AcrB TolC docking domain, DN and DC subdomains"/>
    <property type="match status" value="2"/>
</dbReference>
<dbReference type="GO" id="GO:0042910">
    <property type="term" value="F:xenobiotic transmembrane transporter activity"/>
    <property type="evidence" value="ECO:0007669"/>
    <property type="project" value="TreeGrafter"/>
</dbReference>
<feature type="transmembrane region" description="Helical" evidence="1">
    <location>
        <begin position="34"/>
        <end position="52"/>
    </location>
</feature>
<dbReference type="Gene3D" id="1.20.1640.10">
    <property type="entry name" value="Multidrug efflux transporter AcrB transmembrane domain"/>
    <property type="match status" value="2"/>
</dbReference>
<dbReference type="PANTHER" id="PTHR32063">
    <property type="match status" value="1"/>
</dbReference>
<feature type="transmembrane region" description="Helical" evidence="1">
    <location>
        <begin position="355"/>
        <end position="374"/>
    </location>
</feature>
<dbReference type="PRINTS" id="PR00702">
    <property type="entry name" value="ACRIFLAVINRP"/>
</dbReference>
<feature type="transmembrane region" description="Helical" evidence="1">
    <location>
        <begin position="452"/>
        <end position="472"/>
    </location>
</feature>
<dbReference type="PANTHER" id="PTHR32063:SF14">
    <property type="entry name" value="BLL4319 PROTEIN"/>
    <property type="match status" value="1"/>
</dbReference>
<reference evidence="2 3" key="1">
    <citation type="submission" date="2018-07" db="EMBL/GenBank/DDBJ databases">
        <title>Rhodosalinus sp. strain E84T genomic sequence and assembly.</title>
        <authorList>
            <person name="Liu Z.-W."/>
            <person name="Lu D.-C."/>
        </authorList>
    </citation>
    <scope>NUCLEOTIDE SEQUENCE [LARGE SCALE GENOMIC DNA]</scope>
    <source>
        <strain evidence="2 3">E84</strain>
    </source>
</reference>
<protein>
    <submittedName>
        <fullName evidence="2">Multidrug transporter AcrB</fullName>
    </submittedName>
</protein>
<feature type="transmembrane region" description="Helical" evidence="1">
    <location>
        <begin position="972"/>
        <end position="992"/>
    </location>
</feature>
<dbReference type="Gene3D" id="3.30.70.1430">
    <property type="entry name" value="Multidrug efflux transporter AcrB pore domain"/>
    <property type="match status" value="2"/>
</dbReference>
<dbReference type="SUPFAM" id="SSF82866">
    <property type="entry name" value="Multidrug efflux transporter AcrB transmembrane domain"/>
    <property type="match status" value="2"/>
</dbReference>
<dbReference type="Gene3D" id="3.30.70.1320">
    <property type="entry name" value="Multidrug efflux transporter AcrB pore domain like"/>
    <property type="match status" value="1"/>
</dbReference>
<dbReference type="SUPFAM" id="SSF82714">
    <property type="entry name" value="Multidrug efflux transporter AcrB TolC docking domain, DN and DC subdomains"/>
    <property type="match status" value="2"/>
</dbReference>
<proteinExistence type="predicted"/>
<evidence type="ECO:0000313" key="3">
    <source>
        <dbReference type="Proteomes" id="UP000253370"/>
    </source>
</evidence>
<feature type="transmembrane region" description="Helical" evidence="1">
    <location>
        <begin position="868"/>
        <end position="886"/>
    </location>
</feature>
<dbReference type="Gene3D" id="3.30.70.1440">
    <property type="entry name" value="Multidrug efflux transporter AcrB pore domain"/>
    <property type="match status" value="1"/>
</dbReference>
<name>A0A365U5P8_9RHOB</name>
<dbReference type="InterPro" id="IPR001036">
    <property type="entry name" value="Acrflvin-R"/>
</dbReference>
<keyword evidence="1" id="KW-1133">Transmembrane helix</keyword>
<dbReference type="SUPFAM" id="SSF82693">
    <property type="entry name" value="Multidrug efflux transporter AcrB pore domain, PN1, PN2, PC1 and PC2 subdomains"/>
    <property type="match status" value="3"/>
</dbReference>
<sequence length="1038" mass="111096">MGLALRRRRRQRRRVPDRRGGELTLSELCLRRPVLATVMSMLIVILGIAGLTRMPVRELPNVDTAEVTVSVTYTGASPEVVDSEVTTLMEGAIATVPGIERISSEAELSGSRTVVTFRPGRDIDEAAADVRAAVQAAAPNLPEPADAPEVEKNDSQSDPIIWMTMTSDRLSASELTDYAERNVTDRLETVQGVASVNVYGDRPYAMRVWLDPQAMAARRVTVNDVRAALRDNNLALPTGQIETDSRSYLLRAETRLAEPEAFEDLTVTERDGVQISLGEIARVSLGVESDDSRFRANGETAIGLGVLRQSAANTIEISRDIARTVEDISAGLPGKTALEITSDDADFIENSIRQVLLTLAFAVAIVVGVIFLFLTSARATLVPAVTIPVALLGACAGIALAGFSVNTLTLFALILAIGLVVDDAIVVLENIERRVEEGDDPYTAAMTGAREVFFAVVSTSAALIAVFLPLSFLQGEIGKLFTEFGITLAIAVAVSTFVALSLCPVIAWKLIRADRKETRFARAVYGATRRLSDGYRAALSRAIGWPMGVLGIAAFLTGMSWTLYQTLPAALTPQEDRGIFFVSVSSPTGAALDYTDAAVREVEALIAQYREDGVVEDVISITGQYGEANRAFLVAVMAPWGERTKEPREVVNALRPAFGEITRASVRAFAPSGFGAGGGSPLEVNVTAPSFENAADWSRQLAEGMRTADGIVNIRRAYDVNTPGYDITVNRARAREIGVEARMIAESVRTFFASAEVTEFIDRDRQYPVILQAPDAARASAEDLLGLQVRTEAGALVPLDGLVEVERRASVRAYERLDRQPTVEISAALAEGTDIGSAIATVEELAEDLPAGLGLAWSGQAESFQETSGGLFATFGLALLIVYLVLSAQFESFVQPVVILLSVPLAVAGALATLFVLGETMNVYSQVGMVMLIGLMAKNGILIVEFANQLRERGHAVREAAIEAAAVRLRPILMTVLSTVLGAVPLVLSTGAGAESRFAIGIVIIGGFLSASILTLFLTPVLYDLLQRDRPEPAAQPA</sequence>
<feature type="transmembrane region" description="Helical" evidence="1">
    <location>
        <begin position="409"/>
        <end position="431"/>
    </location>
</feature>